<keyword evidence="4" id="KW-0677">Repeat</keyword>
<reference evidence="9" key="2">
    <citation type="submission" date="2020-11" db="EMBL/GenBank/DDBJ databases">
        <authorList>
            <person name="McCartney M.A."/>
            <person name="Auch B."/>
            <person name="Kono T."/>
            <person name="Mallez S."/>
            <person name="Becker A."/>
            <person name="Gohl D.M."/>
            <person name="Silverstein K.A.T."/>
            <person name="Koren S."/>
            <person name="Bechman K.B."/>
            <person name="Herman A."/>
            <person name="Abrahante J.E."/>
            <person name="Garbe J."/>
        </authorList>
    </citation>
    <scope>NUCLEOTIDE SEQUENCE</scope>
    <source>
        <strain evidence="9">Duluth1</strain>
        <tissue evidence="9">Whole animal</tissue>
    </source>
</reference>
<gene>
    <name evidence="9" type="ORF">DPMN_191607</name>
</gene>
<feature type="region of interest" description="Disordered" evidence="7">
    <location>
        <begin position="883"/>
        <end position="920"/>
    </location>
</feature>
<dbReference type="Proteomes" id="UP000828390">
    <property type="component" value="Unassembled WGS sequence"/>
</dbReference>
<dbReference type="OrthoDB" id="3142434at2759"/>
<evidence type="ECO:0000256" key="4">
    <source>
        <dbReference type="ARBA" id="ARBA00022737"/>
    </source>
</evidence>
<evidence type="ECO:0000256" key="6">
    <source>
        <dbReference type="PROSITE-ProRule" id="PRU00221"/>
    </source>
</evidence>
<dbReference type="PROSITE" id="PS50082">
    <property type="entry name" value="WD_REPEATS_2"/>
    <property type="match status" value="4"/>
</dbReference>
<dbReference type="Gene3D" id="2.130.10.10">
    <property type="entry name" value="YVTN repeat-like/Quinoprotein amine dehydrogenase"/>
    <property type="match status" value="3"/>
</dbReference>
<feature type="repeat" description="WD" evidence="6">
    <location>
        <begin position="497"/>
        <end position="530"/>
    </location>
</feature>
<evidence type="ECO:0000256" key="1">
    <source>
        <dbReference type="ARBA" id="ARBA00004604"/>
    </source>
</evidence>
<dbReference type="PANTHER" id="PTHR19858:SF0">
    <property type="entry name" value="PERIODIC TRYPTOPHAN PROTEIN 2 HOMOLOG"/>
    <property type="match status" value="1"/>
</dbReference>
<dbReference type="SUPFAM" id="SSF63829">
    <property type="entry name" value="Calcium-dependent phosphotriesterase"/>
    <property type="match status" value="1"/>
</dbReference>
<dbReference type="InterPro" id="IPR019775">
    <property type="entry name" value="WD40_repeat_CS"/>
</dbReference>
<feature type="repeat" description="WD" evidence="6">
    <location>
        <begin position="369"/>
        <end position="410"/>
    </location>
</feature>
<dbReference type="FunFam" id="2.130.10.10:FF:000216">
    <property type="entry name" value="Periodic tryptophan protein 2 homolog"/>
    <property type="match status" value="1"/>
</dbReference>
<dbReference type="PROSITE" id="PS00678">
    <property type="entry name" value="WD_REPEATS_1"/>
    <property type="match status" value="2"/>
</dbReference>
<evidence type="ECO:0000256" key="7">
    <source>
        <dbReference type="SAM" id="MobiDB-lite"/>
    </source>
</evidence>
<dbReference type="InterPro" id="IPR011047">
    <property type="entry name" value="Quinoprotein_ADH-like_sf"/>
</dbReference>
<dbReference type="InterPro" id="IPR027145">
    <property type="entry name" value="PWP2"/>
</dbReference>
<dbReference type="Pfam" id="PF00400">
    <property type="entry name" value="WD40"/>
    <property type="match status" value="4"/>
</dbReference>
<reference evidence="9" key="1">
    <citation type="journal article" date="2019" name="bioRxiv">
        <title>The Genome of the Zebra Mussel, Dreissena polymorpha: A Resource for Invasive Species Research.</title>
        <authorList>
            <person name="McCartney M.A."/>
            <person name="Auch B."/>
            <person name="Kono T."/>
            <person name="Mallez S."/>
            <person name="Zhang Y."/>
            <person name="Obille A."/>
            <person name="Becker A."/>
            <person name="Abrahante J.E."/>
            <person name="Garbe J."/>
            <person name="Badalamenti J.P."/>
            <person name="Herman A."/>
            <person name="Mangelson H."/>
            <person name="Liachko I."/>
            <person name="Sullivan S."/>
            <person name="Sone E.D."/>
            <person name="Koren S."/>
            <person name="Silverstein K.A.T."/>
            <person name="Beckman K.B."/>
            <person name="Gohl D.M."/>
        </authorList>
    </citation>
    <scope>NUCLEOTIDE SEQUENCE</scope>
    <source>
        <strain evidence="9">Duluth1</strain>
        <tissue evidence="9">Whole animal</tissue>
    </source>
</reference>
<dbReference type="EMBL" id="JAIWYP010000024">
    <property type="protein sequence ID" value="KAH3692251.1"/>
    <property type="molecule type" value="Genomic_DNA"/>
</dbReference>
<dbReference type="GO" id="GO:0034388">
    <property type="term" value="C:Pwp2p-containing subcomplex of 90S preribosome"/>
    <property type="evidence" value="ECO:0007669"/>
    <property type="project" value="TreeGrafter"/>
</dbReference>
<dbReference type="GO" id="GO:0000462">
    <property type="term" value="P:maturation of SSU-rRNA from tricistronic rRNA transcript (SSU-rRNA, 5.8S rRNA, LSU-rRNA)"/>
    <property type="evidence" value="ECO:0007669"/>
    <property type="project" value="TreeGrafter"/>
</dbReference>
<dbReference type="InterPro" id="IPR001680">
    <property type="entry name" value="WD40_rpt"/>
</dbReference>
<dbReference type="PRINTS" id="PR00320">
    <property type="entry name" value="GPROTEINBRPT"/>
</dbReference>
<comment type="caution">
    <text evidence="9">The sequence shown here is derived from an EMBL/GenBank/DDBJ whole genome shotgun (WGS) entry which is preliminary data.</text>
</comment>
<keyword evidence="3 6" id="KW-0853">WD repeat</keyword>
<dbReference type="InterPro" id="IPR015943">
    <property type="entry name" value="WD40/YVTN_repeat-like_dom_sf"/>
</dbReference>
<dbReference type="GO" id="GO:0000028">
    <property type="term" value="P:ribosomal small subunit assembly"/>
    <property type="evidence" value="ECO:0007669"/>
    <property type="project" value="TreeGrafter"/>
</dbReference>
<name>A0A9D4BEL4_DREPO</name>
<evidence type="ECO:0000256" key="5">
    <source>
        <dbReference type="ARBA" id="ARBA00023242"/>
    </source>
</evidence>
<evidence type="ECO:0000313" key="10">
    <source>
        <dbReference type="Proteomes" id="UP000828390"/>
    </source>
</evidence>
<protein>
    <recommendedName>
        <fullName evidence="8">Small-subunit processome Utp12 domain-containing protein</fullName>
    </recommendedName>
</protein>
<dbReference type="PANTHER" id="PTHR19858">
    <property type="entry name" value="WD40 REPEAT PROTEIN"/>
    <property type="match status" value="1"/>
</dbReference>
<proteinExistence type="inferred from homology"/>
<evidence type="ECO:0000256" key="3">
    <source>
        <dbReference type="ARBA" id="ARBA00022574"/>
    </source>
</evidence>
<dbReference type="GO" id="GO:0032040">
    <property type="term" value="C:small-subunit processome"/>
    <property type="evidence" value="ECO:0007669"/>
    <property type="project" value="TreeGrafter"/>
</dbReference>
<dbReference type="Pfam" id="PF04003">
    <property type="entry name" value="Utp12"/>
    <property type="match status" value="1"/>
</dbReference>
<dbReference type="InterPro" id="IPR020472">
    <property type="entry name" value="WD40_PAC1"/>
</dbReference>
<keyword evidence="10" id="KW-1185">Reference proteome</keyword>
<sequence>MKFAYKFSNLLGSVYKKGNLLFTPDGNSVMSPVGNRVTVFDLKNNKSETLPIEARMNITCIALSPDGYTFIVVSEDGEALLCSLVSKTILHTYHFHSPIHAIKFSPDGKKFAVTRESKVLVFHAPGRTREYNPFVLHRTFYGPYDETVCLDWTSNSSAFCVGSKDMNTRVFGAQHFSNLIVYSMGGHNDVIMGAYFEADSLDLYTISANGRLNVWDCDTDLDGLKPFEAPDGETSTIEAPDGEDEAEETKDKVVRMTKDEEAKMVDKILYKRTAKHSYKEARGDKAGFGKVTSTAFHKNTHILVTGFEDGVFFLHEMPDFNLIHSLSISDQNIASIEFNKSGDWIAFGCSGLGQLLVWEWQSETYVLKQQGHFNNMNCLAYSPDAQNLATGGDDGKVKVWNTSSGFCFVTFTEHLAGITGVTFNQKGQVVLSSSLDGTVRAFDLNRYRNFRTFTSPRPTQFSCLAIDPSGDIVCAGAMDSFEIFVWSMQTGRLLEVLAGHEGPISSLSFSPTQVQLASASWDNTVKIWDVFEHKGAKETLNVLSHVLCVAYHPGGVELAVSGLNAQISFWDTTEGKQLGTIEGRHDIGYSRKEEEKITAKKSAFGKAFNTICYSADGNCILAAGRSKNVCIYSVADKLLMKKFEISCNLSFDGMEEFLDKRKMTEFGSLALVDSTEGTDVSLPGVKKGDMSSRHWKPEVRVSSVQFSPTGRAWAATTTEGLLIYSLDHNLVFDPFDLELDITPSSVKSSLAKGEYSTALMLSFRLNEQQLIQEVLEMIPVSDVEVILANLPDVYVDKLMTFIATLIESTAHIEFYLIWARQLLMQHGPKLKQRSQSVMTSLRLLQKNVTRKLEEIGKICDHNKYSLQYIISLSQSKRKLAQAEGKEFGSDTEEGTTTDREGAEKGISIVDPSESGDSDYMDYLIDHT</sequence>
<accession>A0A9D4BEL4</accession>
<dbReference type="FunFam" id="2.130.10.10:FF:000255">
    <property type="entry name" value="Periodic tryptophan protein 2 homolog"/>
    <property type="match status" value="1"/>
</dbReference>
<evidence type="ECO:0000256" key="2">
    <source>
        <dbReference type="ARBA" id="ARBA00010226"/>
    </source>
</evidence>
<dbReference type="AlphaFoldDB" id="A0A9D4BEL4"/>
<feature type="repeat" description="WD" evidence="6">
    <location>
        <begin position="184"/>
        <end position="216"/>
    </location>
</feature>
<dbReference type="CDD" id="cd00200">
    <property type="entry name" value="WD40"/>
    <property type="match status" value="1"/>
</dbReference>
<dbReference type="PROSITE" id="PS50294">
    <property type="entry name" value="WD_REPEATS_REGION"/>
    <property type="match status" value="3"/>
</dbReference>
<comment type="similarity">
    <text evidence="2">Belongs to the WD repeat PWP2 family.</text>
</comment>
<feature type="region of interest" description="Disordered" evidence="7">
    <location>
        <begin position="228"/>
        <end position="248"/>
    </location>
</feature>
<comment type="subcellular location">
    <subcellularLocation>
        <location evidence="1">Nucleus</location>
        <location evidence="1">Nucleolus</location>
    </subcellularLocation>
</comment>
<feature type="repeat" description="WD" evidence="6">
    <location>
        <begin position="411"/>
        <end position="452"/>
    </location>
</feature>
<feature type="domain" description="Small-subunit processome Utp12" evidence="8">
    <location>
        <begin position="766"/>
        <end position="870"/>
    </location>
</feature>
<evidence type="ECO:0000259" key="8">
    <source>
        <dbReference type="Pfam" id="PF04003"/>
    </source>
</evidence>
<keyword evidence="5" id="KW-0539">Nucleus</keyword>
<dbReference type="SMART" id="SM00320">
    <property type="entry name" value="WD40"/>
    <property type="match status" value="13"/>
</dbReference>
<dbReference type="InterPro" id="IPR007148">
    <property type="entry name" value="SSU_processome_Utp12"/>
</dbReference>
<evidence type="ECO:0000313" key="9">
    <source>
        <dbReference type="EMBL" id="KAH3692251.1"/>
    </source>
</evidence>
<organism evidence="9 10">
    <name type="scientific">Dreissena polymorpha</name>
    <name type="common">Zebra mussel</name>
    <name type="synonym">Mytilus polymorpha</name>
    <dbReference type="NCBI Taxonomy" id="45954"/>
    <lineage>
        <taxon>Eukaryota</taxon>
        <taxon>Metazoa</taxon>
        <taxon>Spiralia</taxon>
        <taxon>Lophotrochozoa</taxon>
        <taxon>Mollusca</taxon>
        <taxon>Bivalvia</taxon>
        <taxon>Autobranchia</taxon>
        <taxon>Heteroconchia</taxon>
        <taxon>Euheterodonta</taxon>
        <taxon>Imparidentia</taxon>
        <taxon>Neoheterodontei</taxon>
        <taxon>Myida</taxon>
        <taxon>Dreissenoidea</taxon>
        <taxon>Dreissenidae</taxon>
        <taxon>Dreissena</taxon>
    </lineage>
</organism>
<dbReference type="SUPFAM" id="SSF82171">
    <property type="entry name" value="DPP6 N-terminal domain-like"/>
    <property type="match status" value="1"/>
</dbReference>
<dbReference type="SUPFAM" id="SSF50998">
    <property type="entry name" value="Quinoprotein alcohol dehydrogenase-like"/>
    <property type="match status" value="1"/>
</dbReference>